<evidence type="ECO:0000313" key="2">
    <source>
        <dbReference type="Proteomes" id="UP001500730"/>
    </source>
</evidence>
<dbReference type="InterPro" id="IPR036589">
    <property type="entry name" value="HCY_dom_sf"/>
</dbReference>
<comment type="caution">
    <text evidence="1">The sequence shown here is derived from an EMBL/GenBank/DDBJ whole genome shotgun (WGS) entry which is preliminary data.</text>
</comment>
<name>A0ABN3LCW1_9MICO</name>
<evidence type="ECO:0000313" key="1">
    <source>
        <dbReference type="EMBL" id="GAA2480203.1"/>
    </source>
</evidence>
<proteinExistence type="predicted"/>
<dbReference type="RefSeq" id="WP_344254444.1">
    <property type="nucleotide sequence ID" value="NZ_BAAARE010000006.1"/>
</dbReference>
<sequence length="113" mass="12111">MDALPQLSGRQMVTDGGLETELIFRHRVDLPEFAAYPLLGDDAGRRLLTDYYDAFAAIAARAGAGLLLEAPTWRANPDWGARLGHSLPTWSAPTPWPSTCCARSGAGMPPSSV</sequence>
<dbReference type="SUPFAM" id="SSF82282">
    <property type="entry name" value="Homocysteine S-methyltransferase"/>
    <property type="match status" value="1"/>
</dbReference>
<organism evidence="1 2">
    <name type="scientific">Terrabacter carboxydivorans</name>
    <dbReference type="NCBI Taxonomy" id="619730"/>
    <lineage>
        <taxon>Bacteria</taxon>
        <taxon>Bacillati</taxon>
        <taxon>Actinomycetota</taxon>
        <taxon>Actinomycetes</taxon>
        <taxon>Micrococcales</taxon>
        <taxon>Intrasporangiaceae</taxon>
        <taxon>Terrabacter</taxon>
    </lineage>
</organism>
<protein>
    <recommendedName>
        <fullName evidence="3">Homocysteine S-methyltransferase</fullName>
    </recommendedName>
</protein>
<keyword evidence="2" id="KW-1185">Reference proteome</keyword>
<reference evidence="1 2" key="1">
    <citation type="journal article" date="2019" name="Int. J. Syst. Evol. Microbiol.">
        <title>The Global Catalogue of Microorganisms (GCM) 10K type strain sequencing project: providing services to taxonomists for standard genome sequencing and annotation.</title>
        <authorList>
            <consortium name="The Broad Institute Genomics Platform"/>
            <consortium name="The Broad Institute Genome Sequencing Center for Infectious Disease"/>
            <person name="Wu L."/>
            <person name="Ma J."/>
        </authorList>
    </citation>
    <scope>NUCLEOTIDE SEQUENCE [LARGE SCALE GENOMIC DNA]</scope>
    <source>
        <strain evidence="1 2">JCM 16259</strain>
    </source>
</reference>
<accession>A0ABN3LCW1</accession>
<gene>
    <name evidence="1" type="ORF">GCM10009858_17320</name>
</gene>
<dbReference type="Proteomes" id="UP001500730">
    <property type="component" value="Unassembled WGS sequence"/>
</dbReference>
<dbReference type="EMBL" id="BAAARE010000006">
    <property type="protein sequence ID" value="GAA2480203.1"/>
    <property type="molecule type" value="Genomic_DNA"/>
</dbReference>
<evidence type="ECO:0008006" key="3">
    <source>
        <dbReference type="Google" id="ProtNLM"/>
    </source>
</evidence>